<dbReference type="InterPro" id="IPR025398">
    <property type="entry name" value="DUF4371"/>
</dbReference>
<name>A0A6J2YGX1_SITOR</name>
<dbReference type="AlphaFoldDB" id="A0A6J2YGX1"/>
<gene>
    <name evidence="3" type="primary">LOC115887404</name>
</gene>
<sequence>MTSVQRREVLKNCWSPPACDDFAKDAVQLKRKFKFSWLSEYAPWLAYSKKLKGALCIYCVLFPPTNVQGVLGSFIVRPFTRYKDMHEFAESHTSSQWHKSAATAAKPFDENLPVDVQLISAHKSVIEANKKILASIVSTVIFCGTHDLTLRGKELHEGVFEDLIKLKIEAGAQNLKTHLEKGAKNAAYLSPQIQNEIIDLCGEVIREDIIVDIKKACAYSILADESSDISGKEQLSIGTRFFDEEHMMIREEFLGFVELSAMDAISIASAIDSFLANAGLDPKKRVGQGYDGCSTIAGKDGGVQNILREKYKHGLYFHCASHKLNLVVNDLNQLAVIRNTVANKQ</sequence>
<evidence type="ECO:0000313" key="3">
    <source>
        <dbReference type="RefSeq" id="XP_030762677.1"/>
    </source>
</evidence>
<organism evidence="2 3">
    <name type="scientific">Sitophilus oryzae</name>
    <name type="common">Rice weevil</name>
    <name type="synonym">Curculio oryzae</name>
    <dbReference type="NCBI Taxonomy" id="7048"/>
    <lineage>
        <taxon>Eukaryota</taxon>
        <taxon>Metazoa</taxon>
        <taxon>Ecdysozoa</taxon>
        <taxon>Arthropoda</taxon>
        <taxon>Hexapoda</taxon>
        <taxon>Insecta</taxon>
        <taxon>Pterygota</taxon>
        <taxon>Neoptera</taxon>
        <taxon>Endopterygota</taxon>
        <taxon>Coleoptera</taxon>
        <taxon>Polyphaga</taxon>
        <taxon>Cucujiformia</taxon>
        <taxon>Curculionidae</taxon>
        <taxon>Dryophthorinae</taxon>
        <taxon>Sitophilus</taxon>
    </lineage>
</organism>
<dbReference type="SUPFAM" id="SSF53098">
    <property type="entry name" value="Ribonuclease H-like"/>
    <property type="match status" value="1"/>
</dbReference>
<dbReference type="OrthoDB" id="10023262at2759"/>
<proteinExistence type="predicted"/>
<dbReference type="InParanoid" id="A0A6J2YGX1"/>
<keyword evidence="2" id="KW-1185">Reference proteome</keyword>
<dbReference type="GeneID" id="115887404"/>
<accession>A0A6J2YGX1</accession>
<dbReference type="PANTHER" id="PTHR45749:SF35">
    <property type="entry name" value="AC-LIKE TRANSPOSASE-RELATED"/>
    <property type="match status" value="1"/>
</dbReference>
<dbReference type="KEGG" id="soy:115887404"/>
<reference evidence="3" key="1">
    <citation type="submission" date="2025-08" db="UniProtKB">
        <authorList>
            <consortium name="RefSeq"/>
        </authorList>
    </citation>
    <scope>IDENTIFICATION</scope>
    <source>
        <tissue evidence="3">Gonads</tissue>
    </source>
</reference>
<evidence type="ECO:0000313" key="2">
    <source>
        <dbReference type="Proteomes" id="UP000504635"/>
    </source>
</evidence>
<dbReference type="RefSeq" id="XP_030762677.1">
    <property type="nucleotide sequence ID" value="XM_030906817.1"/>
</dbReference>
<dbReference type="InterPro" id="IPR012337">
    <property type="entry name" value="RNaseH-like_sf"/>
</dbReference>
<dbReference type="Proteomes" id="UP000504635">
    <property type="component" value="Unplaced"/>
</dbReference>
<evidence type="ECO:0000259" key="1">
    <source>
        <dbReference type="Pfam" id="PF14291"/>
    </source>
</evidence>
<dbReference type="Pfam" id="PF14291">
    <property type="entry name" value="DUF4371"/>
    <property type="match status" value="1"/>
</dbReference>
<feature type="domain" description="DUF4371" evidence="1">
    <location>
        <begin position="156"/>
        <end position="299"/>
    </location>
</feature>
<protein>
    <submittedName>
        <fullName evidence="3">Zinc finger MYM-type protein 1-like</fullName>
    </submittedName>
</protein>
<dbReference type="PANTHER" id="PTHR45749">
    <property type="match status" value="1"/>
</dbReference>